<protein>
    <submittedName>
        <fullName evidence="1">Uncharacterized protein</fullName>
    </submittedName>
</protein>
<dbReference type="AlphaFoldDB" id="A0A0L8GWQ3"/>
<gene>
    <name evidence="1" type="ORF">OCBIM_22026451mg</name>
</gene>
<proteinExistence type="predicted"/>
<organism evidence="1">
    <name type="scientific">Octopus bimaculoides</name>
    <name type="common">California two-spotted octopus</name>
    <dbReference type="NCBI Taxonomy" id="37653"/>
    <lineage>
        <taxon>Eukaryota</taxon>
        <taxon>Metazoa</taxon>
        <taxon>Spiralia</taxon>
        <taxon>Lophotrochozoa</taxon>
        <taxon>Mollusca</taxon>
        <taxon>Cephalopoda</taxon>
        <taxon>Coleoidea</taxon>
        <taxon>Octopodiformes</taxon>
        <taxon>Octopoda</taxon>
        <taxon>Incirrata</taxon>
        <taxon>Octopodidae</taxon>
        <taxon>Octopus</taxon>
    </lineage>
</organism>
<evidence type="ECO:0000313" key="1">
    <source>
        <dbReference type="EMBL" id="KOF81491.1"/>
    </source>
</evidence>
<name>A0A0L8GWQ3_OCTBM</name>
<reference evidence="1" key="1">
    <citation type="submission" date="2015-07" db="EMBL/GenBank/DDBJ databases">
        <title>MeaNS - Measles Nucleotide Surveillance Program.</title>
        <authorList>
            <person name="Tran T."/>
            <person name="Druce J."/>
        </authorList>
    </citation>
    <scope>NUCLEOTIDE SEQUENCE</scope>
    <source>
        <strain evidence="1">UCB-OBI-ISO-001</strain>
        <tissue evidence="1">Gonad</tissue>
    </source>
</reference>
<dbReference type="EMBL" id="KQ420052">
    <property type="protein sequence ID" value="KOF81491.1"/>
    <property type="molecule type" value="Genomic_DNA"/>
</dbReference>
<accession>A0A0L8GWQ3</accession>
<sequence>MVCQAFSYITACNECKTVKSSENRQQKFNSRGS</sequence>